<dbReference type="STRING" id="1912961.BU204_11435"/>
<dbReference type="PROSITE" id="PS50893">
    <property type="entry name" value="ABC_TRANSPORTER_2"/>
    <property type="match status" value="1"/>
</dbReference>
<dbReference type="SMART" id="SM00382">
    <property type="entry name" value="AAA"/>
    <property type="match status" value="1"/>
</dbReference>
<dbReference type="GO" id="GO:0016887">
    <property type="term" value="F:ATP hydrolysis activity"/>
    <property type="evidence" value="ECO:0007669"/>
    <property type="project" value="InterPro"/>
</dbReference>
<dbReference type="Gene3D" id="3.40.50.300">
    <property type="entry name" value="P-loop containing nucleotide triphosphate hydrolases"/>
    <property type="match status" value="1"/>
</dbReference>
<evidence type="ECO:0000259" key="7">
    <source>
        <dbReference type="PROSITE" id="PS50893"/>
    </source>
</evidence>
<comment type="similarity">
    <text evidence="2">Belongs to the ABC transporter superfamily.</text>
</comment>
<proteinExistence type="inferred from homology"/>
<evidence type="ECO:0000256" key="5">
    <source>
        <dbReference type="ARBA" id="ARBA00022840"/>
    </source>
</evidence>
<evidence type="ECO:0000256" key="6">
    <source>
        <dbReference type="ARBA" id="ARBA00023251"/>
    </source>
</evidence>
<dbReference type="GO" id="GO:0046677">
    <property type="term" value="P:response to antibiotic"/>
    <property type="evidence" value="ECO:0007669"/>
    <property type="project" value="UniProtKB-KW"/>
</dbReference>
<organism evidence="8 9">
    <name type="scientific">Actinophytocola xanthii</name>
    <dbReference type="NCBI Taxonomy" id="1912961"/>
    <lineage>
        <taxon>Bacteria</taxon>
        <taxon>Bacillati</taxon>
        <taxon>Actinomycetota</taxon>
        <taxon>Actinomycetes</taxon>
        <taxon>Pseudonocardiales</taxon>
        <taxon>Pseudonocardiaceae</taxon>
    </lineage>
</organism>
<dbReference type="Pfam" id="PF00005">
    <property type="entry name" value="ABC_tran"/>
    <property type="match status" value="1"/>
</dbReference>
<dbReference type="InterPro" id="IPR050763">
    <property type="entry name" value="ABC_transporter_ATP-binding"/>
</dbReference>
<feature type="domain" description="ABC transporter" evidence="7">
    <location>
        <begin position="10"/>
        <end position="213"/>
    </location>
</feature>
<dbReference type="OrthoDB" id="6198786at2"/>
<evidence type="ECO:0000313" key="8">
    <source>
        <dbReference type="EMBL" id="OLF17531.1"/>
    </source>
</evidence>
<gene>
    <name evidence="8" type="ORF">BU204_11435</name>
</gene>
<dbReference type="AlphaFoldDB" id="A0A1Q8CT41"/>
<reference evidence="8 9" key="1">
    <citation type="submission" date="2016-12" db="EMBL/GenBank/DDBJ databases">
        <title>The draft genome sequence of Actinophytocola sp. 11-183.</title>
        <authorList>
            <person name="Wang W."/>
            <person name="Yuan L."/>
        </authorList>
    </citation>
    <scope>NUCLEOTIDE SEQUENCE [LARGE SCALE GENOMIC DNA]</scope>
    <source>
        <strain evidence="8 9">11-183</strain>
    </source>
</reference>
<name>A0A1Q8CT41_9PSEU</name>
<accession>A0A1Q8CT41</accession>
<evidence type="ECO:0000256" key="1">
    <source>
        <dbReference type="ARBA" id="ARBA00004202"/>
    </source>
</evidence>
<dbReference type="PANTHER" id="PTHR42711:SF5">
    <property type="entry name" value="ABC TRANSPORTER ATP-BINDING PROTEIN NATA"/>
    <property type="match status" value="1"/>
</dbReference>
<keyword evidence="5 8" id="KW-0067">ATP-binding</keyword>
<dbReference type="PANTHER" id="PTHR42711">
    <property type="entry name" value="ABC TRANSPORTER ATP-BINDING PROTEIN"/>
    <property type="match status" value="1"/>
</dbReference>
<comment type="subcellular location">
    <subcellularLocation>
        <location evidence="1">Cell membrane</location>
        <topology evidence="1">Peripheral membrane protein</topology>
    </subcellularLocation>
</comment>
<evidence type="ECO:0000256" key="4">
    <source>
        <dbReference type="ARBA" id="ARBA00022741"/>
    </source>
</evidence>
<dbReference type="GO" id="GO:0005524">
    <property type="term" value="F:ATP binding"/>
    <property type="evidence" value="ECO:0007669"/>
    <property type="project" value="UniProtKB-KW"/>
</dbReference>
<keyword evidence="3" id="KW-0813">Transport</keyword>
<dbReference type="InterPro" id="IPR017871">
    <property type="entry name" value="ABC_transporter-like_CS"/>
</dbReference>
<keyword evidence="6" id="KW-0046">Antibiotic resistance</keyword>
<dbReference type="GO" id="GO:0005886">
    <property type="term" value="C:plasma membrane"/>
    <property type="evidence" value="ECO:0007669"/>
    <property type="project" value="UniProtKB-SubCell"/>
</dbReference>
<dbReference type="EMBL" id="MSIE01000016">
    <property type="protein sequence ID" value="OLF17531.1"/>
    <property type="molecule type" value="Genomic_DNA"/>
</dbReference>
<comment type="caution">
    <text evidence="8">The sequence shown here is derived from an EMBL/GenBank/DDBJ whole genome shotgun (WGS) entry which is preliminary data.</text>
</comment>
<dbReference type="SUPFAM" id="SSF52540">
    <property type="entry name" value="P-loop containing nucleoside triphosphate hydrolases"/>
    <property type="match status" value="1"/>
</dbReference>
<evidence type="ECO:0000256" key="2">
    <source>
        <dbReference type="ARBA" id="ARBA00005417"/>
    </source>
</evidence>
<dbReference type="RefSeq" id="WP_075125582.1">
    <property type="nucleotide sequence ID" value="NZ_MSIE01000016.1"/>
</dbReference>
<dbReference type="Proteomes" id="UP000185596">
    <property type="component" value="Unassembled WGS sequence"/>
</dbReference>
<keyword evidence="4" id="KW-0547">Nucleotide-binding</keyword>
<dbReference type="InterPro" id="IPR027417">
    <property type="entry name" value="P-loop_NTPase"/>
</dbReference>
<evidence type="ECO:0000313" key="9">
    <source>
        <dbReference type="Proteomes" id="UP000185596"/>
    </source>
</evidence>
<sequence length="213" mass="22720">MSVPAVDHAVACRGLGVVVGEEWLFRGLDLSLSGGECLVLAGPNGSGKSTLLHCLYGLHPPTEGTATVAGRSPDERDVRFRRDVAVLLDDSDLFAELSPRQHLELLATSFGGRAGDQAGEIDDALEAAGLADRADVHAYHLSAGQRRRLLLLGAVARPHRVLLLDEPERALDDQGRGWLATLVGLERDRGRAVVLATHHPPLLDTADTVVRLG</sequence>
<dbReference type="InterPro" id="IPR003593">
    <property type="entry name" value="AAA+_ATPase"/>
</dbReference>
<dbReference type="InterPro" id="IPR003439">
    <property type="entry name" value="ABC_transporter-like_ATP-bd"/>
</dbReference>
<evidence type="ECO:0000256" key="3">
    <source>
        <dbReference type="ARBA" id="ARBA00022448"/>
    </source>
</evidence>
<protein>
    <submittedName>
        <fullName evidence="8">ABC transporter ATP-binding protein</fullName>
    </submittedName>
</protein>
<keyword evidence="9" id="KW-1185">Reference proteome</keyword>
<dbReference type="PROSITE" id="PS00211">
    <property type="entry name" value="ABC_TRANSPORTER_1"/>
    <property type="match status" value="1"/>
</dbReference>